<evidence type="ECO:0000256" key="1">
    <source>
        <dbReference type="SAM" id="SignalP"/>
    </source>
</evidence>
<dbReference type="AlphaFoldDB" id="A0A0P0P1I7"/>
<dbReference type="Gene3D" id="3.40.710.10">
    <property type="entry name" value="DD-peptidase/beta-lactamase superfamily"/>
    <property type="match status" value="1"/>
</dbReference>
<feature type="signal peptide" evidence="1">
    <location>
        <begin position="1"/>
        <end position="21"/>
    </location>
</feature>
<proteinExistence type="predicted"/>
<reference evidence="3 4" key="1">
    <citation type="submission" date="2015-10" db="EMBL/GenBank/DDBJ databases">
        <title>Conservation of the essential genome among Caulobacter and Brevundimonas species.</title>
        <authorList>
            <person name="Scott D."/>
            <person name="Ely B."/>
        </authorList>
    </citation>
    <scope>NUCLEOTIDE SEQUENCE [LARGE SCALE GENOMIC DNA]</scope>
    <source>
        <strain evidence="3 4">CB4</strain>
    </source>
</reference>
<dbReference type="KEGG" id="chq:AQ619_12535"/>
<evidence type="ECO:0000313" key="3">
    <source>
        <dbReference type="EMBL" id="ALL14099.1"/>
    </source>
</evidence>
<dbReference type="RefSeq" id="WP_062148060.1">
    <property type="nucleotide sequence ID" value="NZ_CP013002.1"/>
</dbReference>
<name>A0A0P0P1I7_9CAUL</name>
<dbReference type="PANTHER" id="PTHR46825">
    <property type="entry name" value="D-ALANYL-D-ALANINE-CARBOXYPEPTIDASE/ENDOPEPTIDASE AMPH"/>
    <property type="match status" value="1"/>
</dbReference>
<dbReference type="InterPro" id="IPR001466">
    <property type="entry name" value="Beta-lactam-related"/>
</dbReference>
<feature type="chain" id="PRO_5006052659" description="Beta-lactamase-related domain-containing protein" evidence="1">
    <location>
        <begin position="22"/>
        <end position="375"/>
    </location>
</feature>
<keyword evidence="4" id="KW-1185">Reference proteome</keyword>
<dbReference type="PANTHER" id="PTHR46825:SF9">
    <property type="entry name" value="BETA-LACTAMASE-RELATED DOMAIN-CONTAINING PROTEIN"/>
    <property type="match status" value="1"/>
</dbReference>
<organism evidence="3 4">
    <name type="scientific">Caulobacter henricii</name>
    <dbReference type="NCBI Taxonomy" id="69395"/>
    <lineage>
        <taxon>Bacteria</taxon>
        <taxon>Pseudomonadati</taxon>
        <taxon>Pseudomonadota</taxon>
        <taxon>Alphaproteobacteria</taxon>
        <taxon>Caulobacterales</taxon>
        <taxon>Caulobacteraceae</taxon>
        <taxon>Caulobacter</taxon>
    </lineage>
</organism>
<dbReference type="InterPro" id="IPR012338">
    <property type="entry name" value="Beta-lactam/transpept-like"/>
</dbReference>
<feature type="domain" description="Beta-lactamase-related" evidence="2">
    <location>
        <begin position="33"/>
        <end position="358"/>
    </location>
</feature>
<dbReference type="SUPFAM" id="SSF56601">
    <property type="entry name" value="beta-lactamase/transpeptidase-like"/>
    <property type="match status" value="1"/>
</dbReference>
<gene>
    <name evidence="3" type="ORF">AQ619_12535</name>
</gene>
<dbReference type="Pfam" id="PF00144">
    <property type="entry name" value="Beta-lactamase"/>
    <property type="match status" value="1"/>
</dbReference>
<dbReference type="InterPro" id="IPR050491">
    <property type="entry name" value="AmpC-like"/>
</dbReference>
<dbReference type="Proteomes" id="UP000056905">
    <property type="component" value="Chromosome"/>
</dbReference>
<dbReference type="EMBL" id="CP013002">
    <property type="protein sequence ID" value="ALL14099.1"/>
    <property type="molecule type" value="Genomic_DNA"/>
</dbReference>
<accession>A0A0P0P1I7</accession>
<evidence type="ECO:0000259" key="2">
    <source>
        <dbReference type="Pfam" id="PF00144"/>
    </source>
</evidence>
<sequence>MTRLGLILCFGAILAVTPSQAQKIDGTPALPATLAAVMEGKTVPAVGVLVIRNGQVVDQAVAGIDALGSATPATVEDLWNLGSDSKAMTVTMIARLVERGVLSWEAPLSAMLPDLVAQMRPEYRDVTLVDLMSHRAGLPENHSDEAFFRTFFTDTRPLHEQRMAYLRLAVADAPVGPVRGKPSYSNTGLILAGAIAEKATGKSYETLMQEEVFGPLGMTTAVFNQTPRAGETSGHIDGRRAVAGDGNPQMLLPAGGIRMTLTDWARFCIDQMAGEAGRGKLLKAETYRLMHTPRGDSIVAMGWGVPPQISGRVGPALTHGGSDGNWFAFVALFPGRENGVLAVANAAETMGGDVAVKAAARAVIQTLAPAVPPAS</sequence>
<protein>
    <recommendedName>
        <fullName evidence="2">Beta-lactamase-related domain-containing protein</fullName>
    </recommendedName>
</protein>
<evidence type="ECO:0000313" key="4">
    <source>
        <dbReference type="Proteomes" id="UP000056905"/>
    </source>
</evidence>
<keyword evidence="1" id="KW-0732">Signal</keyword>
<dbReference type="OrthoDB" id="5377431at2"/>